<evidence type="ECO:0000256" key="2">
    <source>
        <dbReference type="ARBA" id="ARBA00005417"/>
    </source>
</evidence>
<evidence type="ECO:0000256" key="10">
    <source>
        <dbReference type="ARBA" id="ARBA00025157"/>
    </source>
</evidence>
<dbReference type="Proteomes" id="UP000526307">
    <property type="component" value="Unassembled WGS sequence"/>
</dbReference>
<evidence type="ECO:0000256" key="3">
    <source>
        <dbReference type="ARBA" id="ARBA00022448"/>
    </source>
</evidence>
<keyword evidence="3" id="KW-0813">Transport</keyword>
<feature type="domain" description="ABC transporter" evidence="11">
    <location>
        <begin position="263"/>
        <end position="461"/>
    </location>
</feature>
<dbReference type="GO" id="GO:0016887">
    <property type="term" value="F:ATP hydrolysis activity"/>
    <property type="evidence" value="ECO:0007669"/>
    <property type="project" value="InterPro"/>
</dbReference>
<comment type="subcellular location">
    <subcellularLocation>
        <location evidence="1">Cell membrane</location>
        <topology evidence="1">Peripheral membrane protein</topology>
    </subcellularLocation>
</comment>
<dbReference type="EMBL" id="JABXYR010000001">
    <property type="protein sequence ID" value="NWO22773.1"/>
    <property type="molecule type" value="Genomic_DNA"/>
</dbReference>
<reference evidence="12 13" key="1">
    <citation type="submission" date="2020-06" db="EMBL/GenBank/DDBJ databases">
        <title>Mogibacterium timidum strain W9173 genomic sequence.</title>
        <authorList>
            <person name="Wade W.G."/>
            <person name="Johnston C.D."/>
            <person name="Chen T."/>
            <person name="Dewhirst F.E."/>
        </authorList>
    </citation>
    <scope>NUCLEOTIDE SEQUENCE [LARGE SCALE GENOMIC DNA]</scope>
    <source>
        <strain evidence="12 13">W9173</strain>
    </source>
</reference>
<keyword evidence="6" id="KW-0547">Nucleotide-binding</keyword>
<dbReference type="SUPFAM" id="SSF52540">
    <property type="entry name" value="P-loop containing nucleoside triphosphate hydrolases"/>
    <property type="match status" value="2"/>
</dbReference>
<dbReference type="CDD" id="cd03225">
    <property type="entry name" value="ABC_cobalt_CbiO_domain1"/>
    <property type="match status" value="1"/>
</dbReference>
<keyword evidence="5" id="KW-0677">Repeat</keyword>
<gene>
    <name evidence="12" type="ORF">HW270_01535</name>
</gene>
<evidence type="ECO:0000256" key="6">
    <source>
        <dbReference type="ARBA" id="ARBA00022741"/>
    </source>
</evidence>
<dbReference type="InterPro" id="IPR003439">
    <property type="entry name" value="ABC_transporter-like_ATP-bd"/>
</dbReference>
<keyword evidence="13" id="KW-1185">Reference proteome</keyword>
<evidence type="ECO:0000256" key="1">
    <source>
        <dbReference type="ARBA" id="ARBA00004202"/>
    </source>
</evidence>
<name>A0A7Y9B068_9FIRM</name>
<dbReference type="PANTHER" id="PTHR43553:SF23">
    <property type="entry name" value="ABC TRANSPORTER ATP-BINDING COMPONENT"/>
    <property type="match status" value="1"/>
</dbReference>
<accession>A0A7Y9B068</accession>
<evidence type="ECO:0000256" key="9">
    <source>
        <dbReference type="ARBA" id="ARBA00023136"/>
    </source>
</evidence>
<dbReference type="InterPro" id="IPR027417">
    <property type="entry name" value="P-loop_NTPase"/>
</dbReference>
<dbReference type="RefSeq" id="WP_009643274.1">
    <property type="nucleotide sequence ID" value="NZ_CAUTAN010000007.1"/>
</dbReference>
<sequence>MIELKQVSFRYAGTETEALRSISLKINKGKCVVLSGSSGCGKTTITRLINGLIPSFYPGELSGTVKITGEDIAGREPHELASQIGSVFQNPRTQFFNTDTDSEIVFGMENCGVPYEEMQYRYERTVNNLKLENLCGKDIFALSGGEKQQIAFGSIYALSPELYVLDEPSANLDRTSTLRLRSLLLQLKKSGKTLLISEHRLYYLRDVADQVALINEGRLIGLYDMDMLASTDVAALNRMGLRTLWEAEISTSPASCPVRIPALEIRNLSVERGKKTVLKNINISADYGDIVGVIGENGSGKTTLARTVCGLMKEKTGDIYLAGQRSDIRMRKQYAFLVMQDPNYQLFSDSVIGEMTITASGEIPDSEDVQRILSSLELTDVGDRHPLSLSGGQKQRLCVALAALSPARILFFDEPTSGLDFENMNRVAKLLRELAKTKAVIVISHDNEFLELACTRIISLSK</sequence>
<dbReference type="PROSITE" id="PS00211">
    <property type="entry name" value="ABC_TRANSPORTER_1"/>
    <property type="match status" value="1"/>
</dbReference>
<dbReference type="Pfam" id="PF00005">
    <property type="entry name" value="ABC_tran"/>
    <property type="match status" value="2"/>
</dbReference>
<evidence type="ECO:0000259" key="11">
    <source>
        <dbReference type="PROSITE" id="PS50893"/>
    </source>
</evidence>
<evidence type="ECO:0000256" key="7">
    <source>
        <dbReference type="ARBA" id="ARBA00022840"/>
    </source>
</evidence>
<dbReference type="GO" id="GO:0005524">
    <property type="term" value="F:ATP binding"/>
    <property type="evidence" value="ECO:0007669"/>
    <property type="project" value="UniProtKB-KW"/>
</dbReference>
<dbReference type="PANTHER" id="PTHR43553">
    <property type="entry name" value="HEAVY METAL TRANSPORTER"/>
    <property type="match status" value="1"/>
</dbReference>
<dbReference type="InterPro" id="IPR015856">
    <property type="entry name" value="ABC_transpr_CbiO/EcfA_su"/>
</dbReference>
<proteinExistence type="inferred from homology"/>
<keyword evidence="8" id="KW-1278">Translocase</keyword>
<protein>
    <submittedName>
        <fullName evidence="12">ABC transporter ATP-binding protein</fullName>
    </submittedName>
</protein>
<comment type="caution">
    <text evidence="12">The sequence shown here is derived from an EMBL/GenBank/DDBJ whole genome shotgun (WGS) entry which is preliminary data.</text>
</comment>
<dbReference type="InterPro" id="IPR017871">
    <property type="entry name" value="ABC_transporter-like_CS"/>
</dbReference>
<keyword evidence="7 12" id="KW-0067">ATP-binding</keyword>
<dbReference type="Gene3D" id="3.40.50.300">
    <property type="entry name" value="P-loop containing nucleotide triphosphate hydrolases"/>
    <property type="match status" value="2"/>
</dbReference>
<evidence type="ECO:0000256" key="4">
    <source>
        <dbReference type="ARBA" id="ARBA00022475"/>
    </source>
</evidence>
<evidence type="ECO:0000256" key="8">
    <source>
        <dbReference type="ARBA" id="ARBA00022967"/>
    </source>
</evidence>
<dbReference type="GO" id="GO:0042626">
    <property type="term" value="F:ATPase-coupled transmembrane transporter activity"/>
    <property type="evidence" value="ECO:0007669"/>
    <property type="project" value="TreeGrafter"/>
</dbReference>
<comment type="similarity">
    <text evidence="2">Belongs to the ABC transporter superfamily.</text>
</comment>
<evidence type="ECO:0000313" key="13">
    <source>
        <dbReference type="Proteomes" id="UP000526307"/>
    </source>
</evidence>
<organism evidence="12 13">
    <name type="scientific">Mogibacterium timidum</name>
    <dbReference type="NCBI Taxonomy" id="35519"/>
    <lineage>
        <taxon>Bacteria</taxon>
        <taxon>Bacillati</taxon>
        <taxon>Bacillota</taxon>
        <taxon>Clostridia</taxon>
        <taxon>Peptostreptococcales</taxon>
        <taxon>Anaerovoracaceae</taxon>
        <taxon>Mogibacterium</taxon>
    </lineage>
</organism>
<comment type="function">
    <text evidence="10">Probably part of an ABC transporter complex. Responsible for energy coupling to the transport system.</text>
</comment>
<dbReference type="SMART" id="SM00382">
    <property type="entry name" value="AAA"/>
    <property type="match status" value="2"/>
</dbReference>
<keyword evidence="9" id="KW-0472">Membrane</keyword>
<evidence type="ECO:0000313" key="12">
    <source>
        <dbReference type="EMBL" id="NWO22773.1"/>
    </source>
</evidence>
<dbReference type="PROSITE" id="PS50893">
    <property type="entry name" value="ABC_TRANSPORTER_2"/>
    <property type="match status" value="2"/>
</dbReference>
<dbReference type="InterPro" id="IPR003593">
    <property type="entry name" value="AAA+_ATPase"/>
</dbReference>
<dbReference type="GO" id="GO:0043190">
    <property type="term" value="C:ATP-binding cassette (ABC) transporter complex"/>
    <property type="evidence" value="ECO:0007669"/>
    <property type="project" value="TreeGrafter"/>
</dbReference>
<keyword evidence="4" id="KW-1003">Cell membrane</keyword>
<dbReference type="InterPro" id="IPR050095">
    <property type="entry name" value="ECF_ABC_transporter_ATP-bd"/>
</dbReference>
<feature type="domain" description="ABC transporter" evidence="11">
    <location>
        <begin position="2"/>
        <end position="241"/>
    </location>
</feature>
<dbReference type="AlphaFoldDB" id="A0A7Y9B068"/>
<evidence type="ECO:0000256" key="5">
    <source>
        <dbReference type="ARBA" id="ARBA00022737"/>
    </source>
</evidence>